<name>A0A9J6PIR5_9PROT</name>
<dbReference type="Gene3D" id="3.30.1330.40">
    <property type="entry name" value="RutC-like"/>
    <property type="match status" value="1"/>
</dbReference>
<dbReference type="SUPFAM" id="SSF55298">
    <property type="entry name" value="YjgF-like"/>
    <property type="match status" value="1"/>
</dbReference>
<sequence length="113" mass="12203">MTITRIDQGPRMSQAVIHNGLVWLAGQVGEGATVTEQTQDALARVDSLLKKAGTSKSKLLSVQVWVADVADVAEMNAVYDAWIDPDNKPARACGESKLVQPHYKVEFLVVAAL</sequence>
<protein>
    <submittedName>
        <fullName evidence="1">RidA family protein</fullName>
    </submittedName>
</protein>
<reference evidence="1" key="1">
    <citation type="submission" date="2022-06" db="EMBL/GenBank/DDBJ databases">
        <title>Isolation and Genomics of Futiania mangrovii gen. nov., sp. nov., a Rare and Metabolically-versatile member in the Class Alphaproteobacteria.</title>
        <authorList>
            <person name="Liu L."/>
            <person name="Huang W.-C."/>
            <person name="Pan J."/>
            <person name="Li J."/>
            <person name="Huang Y."/>
            <person name="Du H."/>
            <person name="Liu Y."/>
            <person name="Li M."/>
        </authorList>
    </citation>
    <scope>NUCLEOTIDE SEQUENCE</scope>
    <source>
        <strain evidence="1">FT118</strain>
    </source>
</reference>
<evidence type="ECO:0000313" key="2">
    <source>
        <dbReference type="Proteomes" id="UP001055804"/>
    </source>
</evidence>
<dbReference type="CDD" id="cd06150">
    <property type="entry name" value="YjgF_YER057c_UK114_like_2"/>
    <property type="match status" value="1"/>
</dbReference>
<organism evidence="1 2">
    <name type="scientific">Futiania mangrovi</name>
    <dbReference type="NCBI Taxonomy" id="2959716"/>
    <lineage>
        <taxon>Bacteria</taxon>
        <taxon>Pseudomonadati</taxon>
        <taxon>Pseudomonadota</taxon>
        <taxon>Alphaproteobacteria</taxon>
        <taxon>Futianiales</taxon>
        <taxon>Futianiaceae</taxon>
        <taxon>Futiania</taxon>
    </lineage>
</organism>
<evidence type="ECO:0000313" key="1">
    <source>
        <dbReference type="EMBL" id="MCP1337683.1"/>
    </source>
</evidence>
<dbReference type="PANTHER" id="PTHR47328:SF1">
    <property type="entry name" value="RUTC FAMILY PROTEIN YOAB"/>
    <property type="match status" value="1"/>
</dbReference>
<accession>A0A9J6PIR5</accession>
<dbReference type="Pfam" id="PF01042">
    <property type="entry name" value="Ribonuc_L-PSP"/>
    <property type="match status" value="1"/>
</dbReference>
<comment type="caution">
    <text evidence="1">The sequence shown here is derived from an EMBL/GenBank/DDBJ whole genome shotgun (WGS) entry which is preliminary data.</text>
</comment>
<gene>
    <name evidence="1" type="ORF">NJQ99_14770</name>
</gene>
<dbReference type="InterPro" id="IPR035959">
    <property type="entry name" value="RutC-like_sf"/>
</dbReference>
<dbReference type="RefSeq" id="WP_269333644.1">
    <property type="nucleotide sequence ID" value="NZ_JAMZFT010000003.1"/>
</dbReference>
<proteinExistence type="predicted"/>
<dbReference type="EMBL" id="JAMZFT010000003">
    <property type="protein sequence ID" value="MCP1337683.1"/>
    <property type="molecule type" value="Genomic_DNA"/>
</dbReference>
<dbReference type="InterPro" id="IPR035709">
    <property type="entry name" value="YoaB-like"/>
</dbReference>
<dbReference type="AlphaFoldDB" id="A0A9J6PIR5"/>
<dbReference type="InterPro" id="IPR006175">
    <property type="entry name" value="YjgF/YER057c/UK114"/>
</dbReference>
<keyword evidence="2" id="KW-1185">Reference proteome</keyword>
<dbReference type="Proteomes" id="UP001055804">
    <property type="component" value="Unassembled WGS sequence"/>
</dbReference>
<dbReference type="PANTHER" id="PTHR47328">
    <property type="match status" value="1"/>
</dbReference>